<feature type="transmembrane region" description="Helical" evidence="1">
    <location>
        <begin position="127"/>
        <end position="151"/>
    </location>
</feature>
<evidence type="ECO:0000256" key="1">
    <source>
        <dbReference type="SAM" id="Phobius"/>
    </source>
</evidence>
<feature type="transmembrane region" description="Helical" evidence="1">
    <location>
        <begin position="185"/>
        <end position="208"/>
    </location>
</feature>
<reference evidence="2 3" key="1">
    <citation type="submission" date="2024-01" db="EMBL/GenBank/DDBJ databases">
        <title>The genomes of 5 underutilized Papilionoideae crops provide insights into root nodulation and disease resistanc.</title>
        <authorList>
            <person name="Yuan L."/>
        </authorList>
    </citation>
    <scope>NUCLEOTIDE SEQUENCE [LARGE SCALE GENOMIC DNA]</scope>
    <source>
        <strain evidence="2">ZHUSHIDOU_FW_LH</strain>
        <tissue evidence="2">Leaf</tissue>
    </source>
</reference>
<dbReference type="Proteomes" id="UP001372338">
    <property type="component" value="Unassembled WGS sequence"/>
</dbReference>
<dbReference type="AlphaFoldDB" id="A0AAN9E8D0"/>
<organism evidence="2 3">
    <name type="scientific">Crotalaria pallida</name>
    <name type="common">Smooth rattlebox</name>
    <name type="synonym">Crotalaria striata</name>
    <dbReference type="NCBI Taxonomy" id="3830"/>
    <lineage>
        <taxon>Eukaryota</taxon>
        <taxon>Viridiplantae</taxon>
        <taxon>Streptophyta</taxon>
        <taxon>Embryophyta</taxon>
        <taxon>Tracheophyta</taxon>
        <taxon>Spermatophyta</taxon>
        <taxon>Magnoliopsida</taxon>
        <taxon>eudicotyledons</taxon>
        <taxon>Gunneridae</taxon>
        <taxon>Pentapetalae</taxon>
        <taxon>rosids</taxon>
        <taxon>fabids</taxon>
        <taxon>Fabales</taxon>
        <taxon>Fabaceae</taxon>
        <taxon>Papilionoideae</taxon>
        <taxon>50 kb inversion clade</taxon>
        <taxon>genistoids sensu lato</taxon>
        <taxon>core genistoids</taxon>
        <taxon>Crotalarieae</taxon>
        <taxon>Crotalaria</taxon>
    </lineage>
</organism>
<keyword evidence="1" id="KW-1133">Transmembrane helix</keyword>
<gene>
    <name evidence="2" type="ORF">RIF29_33913</name>
</gene>
<sequence length="470" mass="53781">MIQVSENFFEKPSIAPWHWPKSAGLHGCFEEKLNQSQMEINGILSTFSLVSCIHNDMQNAEIKRLDAIIQGNRGQGNVEEEGEDEEEIALGSTSYASGAGPSWKPLRFLLQFFLISILDQSSSSVSFLLFLSLFSLYPYFHFLWFPYLLFLSSSAWNIAAYMIYGVVLYCCSFLLFAIIADCRYLLLLFTTVIVCLCLLLPFIATINLRIFEIELLHVGSSSSAIYLGYVFLGQEVISREVLVDEGHRQVVELEQAAIWRFLWWLAAILIEVLDHSNGVSVLKAIVFIREHKPIFPQERAHIQKNSPHCYAMLYSLCYVCLADDALRKLQKLNGDSKTMVKELEDLGNECSCIEHALGIMEENKTQKTLLERVSYISLTGAERNSIRYCGGYRGMRLSMVWMVSHQNCHHQNLSHHHILLQRGAELQSSIICLKRRSKINEKMKALQNLIPNYNKIGCIRYVLWPECFYG</sequence>
<keyword evidence="1" id="KW-0472">Membrane</keyword>
<proteinExistence type="predicted"/>
<name>A0AAN9E8D0_CROPI</name>
<evidence type="ECO:0000313" key="3">
    <source>
        <dbReference type="Proteomes" id="UP001372338"/>
    </source>
</evidence>
<keyword evidence="1" id="KW-0812">Transmembrane</keyword>
<evidence type="ECO:0000313" key="2">
    <source>
        <dbReference type="EMBL" id="KAK7251044.1"/>
    </source>
</evidence>
<protein>
    <submittedName>
        <fullName evidence="2">Uncharacterized protein</fullName>
    </submittedName>
</protein>
<dbReference type="EMBL" id="JAYWIO010000007">
    <property type="protein sequence ID" value="KAK7251044.1"/>
    <property type="molecule type" value="Genomic_DNA"/>
</dbReference>
<feature type="transmembrane region" description="Helical" evidence="1">
    <location>
        <begin position="158"/>
        <end position="179"/>
    </location>
</feature>
<keyword evidence="3" id="KW-1185">Reference proteome</keyword>
<accession>A0AAN9E8D0</accession>
<comment type="caution">
    <text evidence="2">The sequence shown here is derived from an EMBL/GenBank/DDBJ whole genome shotgun (WGS) entry which is preliminary data.</text>
</comment>